<proteinExistence type="predicted"/>
<dbReference type="AlphaFoldDB" id="A0A8J3NBT1"/>
<evidence type="ECO:0000259" key="3">
    <source>
        <dbReference type="Pfam" id="PF13649"/>
    </source>
</evidence>
<dbReference type="PANTHER" id="PTHR44942">
    <property type="entry name" value="METHYLTRANSF_11 DOMAIN-CONTAINING PROTEIN"/>
    <property type="match status" value="1"/>
</dbReference>
<dbReference type="Proteomes" id="UP000612808">
    <property type="component" value="Unassembled WGS sequence"/>
</dbReference>
<evidence type="ECO:0000313" key="4">
    <source>
        <dbReference type="EMBL" id="GID11002.1"/>
    </source>
</evidence>
<dbReference type="PANTHER" id="PTHR44942:SF4">
    <property type="entry name" value="METHYLTRANSFERASE TYPE 11 DOMAIN-CONTAINING PROTEIN"/>
    <property type="match status" value="1"/>
</dbReference>
<dbReference type="RefSeq" id="WP_203656690.1">
    <property type="nucleotide sequence ID" value="NZ_BAAAZM010000004.1"/>
</dbReference>
<sequence>MVDGWEWDDTLFQGSAPYYERGRLPYAPGFAGVVADLVGLRGRDRLLDVGCGPGTVTLALAPYVGTAVGLDPDPGMLAEAERRATSDGVTGVRWVRARAEDLPAGLGTFRVVVFAQSFHWTDRDRVAATVRGMLAPGGWLVHLADVKTVEPVPTAPPHARIRELVREYLGPVRRAGQGSLPHGTPGREDLVLARAGFVDHARRTVPAGQVVARSVDDIAAGVYSRSDSAPHLFGDRLPEFDRDLRVLLRDAEPAGGYTERLPGTEIMTWRTPA</sequence>
<gene>
    <name evidence="4" type="ORF">Aru02nite_18910</name>
</gene>
<dbReference type="InterPro" id="IPR041698">
    <property type="entry name" value="Methyltransf_25"/>
</dbReference>
<feature type="domain" description="Methyltransferase" evidence="3">
    <location>
        <begin position="47"/>
        <end position="138"/>
    </location>
</feature>
<dbReference type="CDD" id="cd02440">
    <property type="entry name" value="AdoMet_MTases"/>
    <property type="match status" value="1"/>
</dbReference>
<evidence type="ECO:0000256" key="2">
    <source>
        <dbReference type="ARBA" id="ARBA00022679"/>
    </source>
</evidence>
<dbReference type="GO" id="GO:0008168">
    <property type="term" value="F:methyltransferase activity"/>
    <property type="evidence" value="ECO:0007669"/>
    <property type="project" value="UniProtKB-KW"/>
</dbReference>
<keyword evidence="5" id="KW-1185">Reference proteome</keyword>
<dbReference type="InterPro" id="IPR029063">
    <property type="entry name" value="SAM-dependent_MTases_sf"/>
</dbReference>
<comment type="caution">
    <text evidence="4">The sequence shown here is derived from an EMBL/GenBank/DDBJ whole genome shotgun (WGS) entry which is preliminary data.</text>
</comment>
<evidence type="ECO:0000256" key="1">
    <source>
        <dbReference type="ARBA" id="ARBA00022603"/>
    </source>
</evidence>
<keyword evidence="1 4" id="KW-0489">Methyltransferase</keyword>
<evidence type="ECO:0000313" key="5">
    <source>
        <dbReference type="Proteomes" id="UP000612808"/>
    </source>
</evidence>
<dbReference type="SUPFAM" id="SSF53335">
    <property type="entry name" value="S-adenosyl-L-methionine-dependent methyltransferases"/>
    <property type="match status" value="1"/>
</dbReference>
<dbReference type="Pfam" id="PF13649">
    <property type="entry name" value="Methyltransf_25"/>
    <property type="match status" value="1"/>
</dbReference>
<accession>A0A8J3NBT1</accession>
<dbReference type="Gene3D" id="3.40.50.150">
    <property type="entry name" value="Vaccinia Virus protein VP39"/>
    <property type="match status" value="1"/>
</dbReference>
<organism evidence="4 5">
    <name type="scientific">Actinocatenispora rupis</name>
    <dbReference type="NCBI Taxonomy" id="519421"/>
    <lineage>
        <taxon>Bacteria</taxon>
        <taxon>Bacillati</taxon>
        <taxon>Actinomycetota</taxon>
        <taxon>Actinomycetes</taxon>
        <taxon>Micromonosporales</taxon>
        <taxon>Micromonosporaceae</taxon>
        <taxon>Actinocatenispora</taxon>
    </lineage>
</organism>
<name>A0A8J3NBT1_9ACTN</name>
<protein>
    <submittedName>
        <fullName evidence="4">Methyltransferase</fullName>
    </submittedName>
</protein>
<dbReference type="InterPro" id="IPR051052">
    <property type="entry name" value="Diverse_substrate_MTase"/>
</dbReference>
<keyword evidence="2" id="KW-0808">Transferase</keyword>
<reference evidence="4" key="1">
    <citation type="submission" date="2021-01" db="EMBL/GenBank/DDBJ databases">
        <title>Whole genome shotgun sequence of Actinocatenispora rupis NBRC 107355.</title>
        <authorList>
            <person name="Komaki H."/>
            <person name="Tamura T."/>
        </authorList>
    </citation>
    <scope>NUCLEOTIDE SEQUENCE</scope>
    <source>
        <strain evidence="4">NBRC 107355</strain>
    </source>
</reference>
<dbReference type="EMBL" id="BOMB01000010">
    <property type="protein sequence ID" value="GID11002.1"/>
    <property type="molecule type" value="Genomic_DNA"/>
</dbReference>
<dbReference type="GO" id="GO:0032259">
    <property type="term" value="P:methylation"/>
    <property type="evidence" value="ECO:0007669"/>
    <property type="project" value="UniProtKB-KW"/>
</dbReference>